<dbReference type="Gene3D" id="3.90.400.10">
    <property type="entry name" value="Oligo-1,6-glucosidase, Domain 2"/>
    <property type="match status" value="1"/>
</dbReference>
<comment type="caution">
    <text evidence="5">The sequence shown here is derived from an EMBL/GenBank/DDBJ whole genome shotgun (WGS) entry which is preliminary data.</text>
</comment>
<dbReference type="GO" id="GO:0033934">
    <property type="term" value="F:glucan 1,4-alpha-maltotriohydrolase activity"/>
    <property type="evidence" value="ECO:0007669"/>
    <property type="project" value="TreeGrafter"/>
</dbReference>
<dbReference type="SMART" id="SM00642">
    <property type="entry name" value="Aamy"/>
    <property type="match status" value="1"/>
</dbReference>
<dbReference type="GO" id="GO:0005987">
    <property type="term" value="P:sucrose catabolic process"/>
    <property type="evidence" value="ECO:0007669"/>
    <property type="project" value="TreeGrafter"/>
</dbReference>
<evidence type="ECO:0000256" key="1">
    <source>
        <dbReference type="ARBA" id="ARBA00008061"/>
    </source>
</evidence>
<sequence length="628" mass="72019">MQRNWWKDAVVYQVWPASFKDSNDDGVGDLRGIIDSLDHIQSLGANTLWVSPIYSSPQVDFGYDISDYESIYPIFGSIKDVDDLIKACHDRNIKILMDLVVNHTSDAHKWFQESRSSKTNPKRDWYIWRSAKHDKSGRRLPPNNWRSNFTGSAWTWDEKTQEYYLHLFASAQPDLNWDCPELRQAVYDSALKFWLEKGIDGFRVDTMAIYSKNPDLPDAPVSDPTSPWQTGRMYYAHQPKVFDILQEMQQLMSRYGDKMTVGEFGSLSDTGLALQYVSEQRRCVGMGFQFETVCLGYSLNHWDIRPFTLREFKATFSKWQRFIEDNDGWTCVFLENHDIARSVSRFGCDSPEFRERSAKMLAMLQATATGTLFLYQGQEIGMTNVPAEWPAEEYKDISSQNYWKSVTRSTTEKRLIDKAMDNLRNVARDHGRTPMQWDDGPHGGFTSSKSGPWMRINDNYPEINVKRQSCDPTSVLSFWKRMLLLRKEHSDLFVAGTWRDIDPQSLSLMTYTKTSARQRALVILNFTRTVQPLALPEEFQDEELRIVTTERWGSDVLGPFEGRFVKAPGAVEDDTKEAANTVTKAIWLVMNSAHAGNGGHLAAAADLYFRGPNGLHAKTQGAHKAGKW</sequence>
<proteinExistence type="inferred from homology"/>
<dbReference type="InterPro" id="IPR017853">
    <property type="entry name" value="GH"/>
</dbReference>
<accession>A0AAV9Q439</accession>
<evidence type="ECO:0000313" key="5">
    <source>
        <dbReference type="EMBL" id="KAK5535336.1"/>
    </source>
</evidence>
<feature type="region of interest" description="Disordered" evidence="3">
    <location>
        <begin position="431"/>
        <end position="451"/>
    </location>
</feature>
<keyword evidence="6" id="KW-1185">Reference proteome</keyword>
<dbReference type="AlphaFoldDB" id="A0AAV9Q439"/>
<dbReference type="GO" id="GO:0004574">
    <property type="term" value="F:oligo-1,6-glucosidase activity"/>
    <property type="evidence" value="ECO:0007669"/>
    <property type="project" value="TreeGrafter"/>
</dbReference>
<evidence type="ECO:0000256" key="2">
    <source>
        <dbReference type="ARBA" id="ARBA00026248"/>
    </source>
</evidence>
<dbReference type="GO" id="GO:0004556">
    <property type="term" value="F:alpha-amylase activity"/>
    <property type="evidence" value="ECO:0007669"/>
    <property type="project" value="TreeGrafter"/>
</dbReference>
<evidence type="ECO:0000259" key="4">
    <source>
        <dbReference type="SMART" id="SM00642"/>
    </source>
</evidence>
<keyword evidence="2" id="KW-0462">Maltose metabolism</keyword>
<dbReference type="InterPro" id="IPR006047">
    <property type="entry name" value="GH13_cat_dom"/>
</dbReference>
<dbReference type="Gene3D" id="3.20.20.80">
    <property type="entry name" value="Glycosidases"/>
    <property type="match status" value="1"/>
</dbReference>
<protein>
    <submittedName>
        <fullName evidence="5">Alpha-glucosidase maltase</fullName>
    </submittedName>
</protein>
<gene>
    <name evidence="5" type="primary">MAL6</name>
    <name evidence="5" type="ORF">LTR25_006344</name>
</gene>
<dbReference type="SUPFAM" id="SSF51011">
    <property type="entry name" value="Glycosyl hydrolase domain"/>
    <property type="match status" value="1"/>
</dbReference>
<comment type="similarity">
    <text evidence="1">Belongs to the glycosyl hydrolase 13 family.</text>
</comment>
<dbReference type="EMBL" id="JAXLQG010000010">
    <property type="protein sequence ID" value="KAK5535336.1"/>
    <property type="molecule type" value="Genomic_DNA"/>
</dbReference>
<evidence type="ECO:0000256" key="3">
    <source>
        <dbReference type="SAM" id="MobiDB-lite"/>
    </source>
</evidence>
<dbReference type="CDD" id="cd11333">
    <property type="entry name" value="AmyAc_SI_OligoGlu_DGase"/>
    <property type="match status" value="1"/>
</dbReference>
<dbReference type="FunFam" id="3.90.400.10:FF:000004">
    <property type="entry name" value="Oligo-1,6-glucosidase"/>
    <property type="match status" value="1"/>
</dbReference>
<dbReference type="Proteomes" id="UP001345827">
    <property type="component" value="Unassembled WGS sequence"/>
</dbReference>
<dbReference type="GO" id="GO:0004575">
    <property type="term" value="F:sucrose alpha-glucosidase activity"/>
    <property type="evidence" value="ECO:0007669"/>
    <property type="project" value="TreeGrafter"/>
</dbReference>
<dbReference type="FunFam" id="3.20.20.80:FF:000087">
    <property type="entry name" value="Oligo-1,6-glucosidase IMA1"/>
    <property type="match status" value="1"/>
</dbReference>
<organism evidence="5 6">
    <name type="scientific">Vermiconidia calcicola</name>
    <dbReference type="NCBI Taxonomy" id="1690605"/>
    <lineage>
        <taxon>Eukaryota</taxon>
        <taxon>Fungi</taxon>
        <taxon>Dikarya</taxon>
        <taxon>Ascomycota</taxon>
        <taxon>Pezizomycotina</taxon>
        <taxon>Dothideomycetes</taxon>
        <taxon>Dothideomycetidae</taxon>
        <taxon>Mycosphaerellales</taxon>
        <taxon>Extremaceae</taxon>
        <taxon>Vermiconidia</taxon>
    </lineage>
</organism>
<dbReference type="PANTHER" id="PTHR10357:SF179">
    <property type="entry name" value="NEUTRAL AND BASIC AMINO ACID TRANSPORT PROTEIN RBAT"/>
    <property type="match status" value="1"/>
</dbReference>
<reference evidence="5 6" key="1">
    <citation type="submission" date="2023-06" db="EMBL/GenBank/DDBJ databases">
        <title>Black Yeasts Isolated from many extreme environments.</title>
        <authorList>
            <person name="Coleine C."/>
            <person name="Stajich J.E."/>
            <person name="Selbmann L."/>
        </authorList>
    </citation>
    <scope>NUCLEOTIDE SEQUENCE [LARGE SCALE GENOMIC DNA]</scope>
    <source>
        <strain evidence="5 6">CCFEE 5887</strain>
    </source>
</reference>
<dbReference type="InterPro" id="IPR045857">
    <property type="entry name" value="O16G_dom_2"/>
</dbReference>
<name>A0AAV9Q439_9PEZI</name>
<evidence type="ECO:0000313" key="6">
    <source>
        <dbReference type="Proteomes" id="UP001345827"/>
    </source>
</evidence>
<dbReference type="Gene3D" id="2.60.40.1180">
    <property type="entry name" value="Golgi alpha-mannosidase II"/>
    <property type="match status" value="1"/>
</dbReference>
<dbReference type="InterPro" id="IPR013780">
    <property type="entry name" value="Glyco_hydro_b"/>
</dbReference>
<dbReference type="GO" id="GO:0000025">
    <property type="term" value="P:maltose catabolic process"/>
    <property type="evidence" value="ECO:0007669"/>
    <property type="project" value="TreeGrafter"/>
</dbReference>
<dbReference type="PANTHER" id="PTHR10357">
    <property type="entry name" value="ALPHA-AMYLASE FAMILY MEMBER"/>
    <property type="match status" value="1"/>
</dbReference>
<dbReference type="Pfam" id="PF00128">
    <property type="entry name" value="Alpha-amylase"/>
    <property type="match status" value="1"/>
</dbReference>
<dbReference type="SUPFAM" id="SSF51445">
    <property type="entry name" value="(Trans)glycosidases"/>
    <property type="match status" value="1"/>
</dbReference>
<feature type="domain" description="Glycosyl hydrolase family 13 catalytic" evidence="4">
    <location>
        <begin position="13"/>
        <end position="424"/>
    </location>
</feature>